<comment type="caution">
    <text evidence="1">The sequence shown here is derived from an EMBL/GenBank/DDBJ whole genome shotgun (WGS) entry which is preliminary data.</text>
</comment>
<organism evidence="1 2">
    <name type="scientific">Dentiscutata heterogama</name>
    <dbReference type="NCBI Taxonomy" id="1316150"/>
    <lineage>
        <taxon>Eukaryota</taxon>
        <taxon>Fungi</taxon>
        <taxon>Fungi incertae sedis</taxon>
        <taxon>Mucoromycota</taxon>
        <taxon>Glomeromycotina</taxon>
        <taxon>Glomeromycetes</taxon>
        <taxon>Diversisporales</taxon>
        <taxon>Gigasporaceae</taxon>
        <taxon>Dentiscutata</taxon>
    </lineage>
</organism>
<name>A0ACA9N6T7_9GLOM</name>
<keyword evidence="2" id="KW-1185">Reference proteome</keyword>
<evidence type="ECO:0000313" key="2">
    <source>
        <dbReference type="Proteomes" id="UP000789702"/>
    </source>
</evidence>
<feature type="non-terminal residue" evidence="1">
    <location>
        <position position="96"/>
    </location>
</feature>
<evidence type="ECO:0000313" key="1">
    <source>
        <dbReference type="EMBL" id="CAG8638175.1"/>
    </source>
</evidence>
<accession>A0ACA9N6T7</accession>
<sequence length="96" mass="11506">FVYALLRSRSWPECNVFSALPTIIVTDSGVQTDKITCDHEENNRWVMNKLKVLSQHLLDYNKRTFEKFMRDIEKKYKERVNANKKLRCKVEDLKLQ</sequence>
<proteinExistence type="predicted"/>
<reference evidence="1" key="1">
    <citation type="submission" date="2021-06" db="EMBL/GenBank/DDBJ databases">
        <authorList>
            <person name="Kallberg Y."/>
            <person name="Tangrot J."/>
            <person name="Rosling A."/>
        </authorList>
    </citation>
    <scope>NUCLEOTIDE SEQUENCE</scope>
    <source>
        <strain evidence="1">IL203A</strain>
    </source>
</reference>
<protein>
    <submittedName>
        <fullName evidence="1">11771_t:CDS:1</fullName>
    </submittedName>
</protein>
<feature type="non-terminal residue" evidence="1">
    <location>
        <position position="1"/>
    </location>
</feature>
<gene>
    <name evidence="1" type="ORF">DHETER_LOCUS8712</name>
</gene>
<dbReference type="Proteomes" id="UP000789702">
    <property type="component" value="Unassembled WGS sequence"/>
</dbReference>
<dbReference type="EMBL" id="CAJVPU010014183">
    <property type="protein sequence ID" value="CAG8638175.1"/>
    <property type="molecule type" value="Genomic_DNA"/>
</dbReference>